<dbReference type="SUPFAM" id="SSF55604">
    <property type="entry name" value="Glucose permease domain IIB"/>
    <property type="match status" value="1"/>
</dbReference>
<protein>
    <recommendedName>
        <fullName evidence="14">PTS system sucrose-specific EIIBCA component</fullName>
        <ecNumber evidence="11">2.7.1.211</ecNumber>
    </recommendedName>
    <alternativeName>
        <fullName evidence="15">EIIBCA-Scr</fullName>
    </alternativeName>
</protein>
<dbReference type="InterPro" id="IPR013013">
    <property type="entry name" value="PTS_EIIC_1"/>
</dbReference>
<dbReference type="Gene3D" id="3.30.1360.60">
    <property type="entry name" value="Glucose permease domain IIB"/>
    <property type="match status" value="1"/>
</dbReference>
<comment type="caution">
    <text evidence="21">The sequence shown here is derived from an EMBL/GenBank/DDBJ whole genome shotgun (WGS) entry which is preliminary data.</text>
</comment>
<feature type="transmembrane region" description="Helical" evidence="17">
    <location>
        <begin position="259"/>
        <end position="281"/>
    </location>
</feature>
<dbReference type="PANTHER" id="PTHR30175">
    <property type="entry name" value="PHOSPHOTRANSFERASE SYSTEM TRANSPORT PROTEIN"/>
    <property type="match status" value="1"/>
</dbReference>
<feature type="domain" description="PTS EIIB type-1" evidence="19">
    <location>
        <begin position="7"/>
        <end position="89"/>
    </location>
</feature>
<dbReference type="SUPFAM" id="SSF51261">
    <property type="entry name" value="Duplicated hybrid motif"/>
    <property type="match status" value="1"/>
</dbReference>
<dbReference type="PROSITE" id="PS51093">
    <property type="entry name" value="PTS_EIIA_TYPE_1"/>
    <property type="match status" value="1"/>
</dbReference>
<reference evidence="21 22" key="1">
    <citation type="submission" date="2011-01" db="EMBL/GenBank/DDBJ databases">
        <authorList>
            <person name="Muzny D."/>
            <person name="Qin X."/>
            <person name="Deng J."/>
            <person name="Jiang H."/>
            <person name="Liu Y."/>
            <person name="Qu J."/>
            <person name="Song X.-Z."/>
            <person name="Zhang L."/>
            <person name="Thornton R."/>
            <person name="Coyle M."/>
            <person name="Francisco L."/>
            <person name="Jackson L."/>
            <person name="Javaid M."/>
            <person name="Korchina V."/>
            <person name="Kovar C."/>
            <person name="Mata R."/>
            <person name="Mathew T."/>
            <person name="Ngo R."/>
            <person name="Nguyen L."/>
            <person name="Nguyen N."/>
            <person name="Okwuonu G."/>
            <person name="Ongeri F."/>
            <person name="Pham C."/>
            <person name="Simmons D."/>
            <person name="Wilczek-Boney K."/>
            <person name="Hale W."/>
            <person name="Jakkamsetti A."/>
            <person name="Pham P."/>
            <person name="Ruth R."/>
            <person name="San Lucas F."/>
            <person name="Warren J."/>
            <person name="Zhang J."/>
            <person name="Zhao Z."/>
            <person name="Zhou C."/>
            <person name="Zhu D."/>
            <person name="Lee S."/>
            <person name="Bess C."/>
            <person name="Blankenburg K."/>
            <person name="Forbes L."/>
            <person name="Fu Q."/>
            <person name="Gubbala S."/>
            <person name="Hirani K."/>
            <person name="Jayaseelan J.C."/>
            <person name="Lara F."/>
            <person name="Munidasa M."/>
            <person name="Palculict T."/>
            <person name="Patil S."/>
            <person name="Pu L.-L."/>
            <person name="Saada N."/>
            <person name="Tang L."/>
            <person name="Weissenberger G."/>
            <person name="Zhu Y."/>
            <person name="Hemphill L."/>
            <person name="Shang Y."/>
            <person name="Youmans B."/>
            <person name="Ayvaz T."/>
            <person name="Ross M."/>
            <person name="Santibanez J."/>
            <person name="Aqrawi P."/>
            <person name="Gross S."/>
            <person name="Joshi V."/>
            <person name="Fowler G."/>
            <person name="Nazareth L."/>
            <person name="Reid J."/>
            <person name="Worley K."/>
            <person name="Petrosino J."/>
            <person name="Highlander S."/>
            <person name="Gibbs R."/>
        </authorList>
    </citation>
    <scope>NUCLEOTIDE SEQUENCE [LARGE SCALE GENOMIC DNA]</scope>
    <source>
        <strain evidence="21 22">ATCC 12755</strain>
    </source>
</reference>
<dbReference type="Pfam" id="PF00358">
    <property type="entry name" value="PTS_EIIA_1"/>
    <property type="match status" value="1"/>
</dbReference>
<feature type="transmembrane region" description="Helical" evidence="17">
    <location>
        <begin position="369"/>
        <end position="389"/>
    </location>
</feature>
<feature type="transmembrane region" description="Helical" evidence="17">
    <location>
        <begin position="443"/>
        <end position="466"/>
    </location>
</feature>
<dbReference type="GO" id="GO:0015771">
    <property type="term" value="P:trehalose transport"/>
    <property type="evidence" value="ECO:0007669"/>
    <property type="project" value="TreeGrafter"/>
</dbReference>
<evidence type="ECO:0000256" key="1">
    <source>
        <dbReference type="ARBA" id="ARBA00004651"/>
    </source>
</evidence>
<feature type="transmembrane region" description="Helical" evidence="17">
    <location>
        <begin position="396"/>
        <end position="414"/>
    </location>
</feature>
<evidence type="ECO:0000256" key="4">
    <source>
        <dbReference type="ARBA" id="ARBA00022597"/>
    </source>
</evidence>
<evidence type="ECO:0000256" key="11">
    <source>
        <dbReference type="ARBA" id="ARBA00044053"/>
    </source>
</evidence>
<feature type="transmembrane region" description="Helical" evidence="17">
    <location>
        <begin position="301"/>
        <end position="324"/>
    </location>
</feature>
<evidence type="ECO:0000256" key="10">
    <source>
        <dbReference type="ARBA" id="ARBA00023136"/>
    </source>
</evidence>
<evidence type="ECO:0000256" key="5">
    <source>
        <dbReference type="ARBA" id="ARBA00022679"/>
    </source>
</evidence>
<dbReference type="FunFam" id="3.30.1360.60:FF:000001">
    <property type="entry name" value="PTS system glucose-specific IIBC component PtsG"/>
    <property type="match status" value="1"/>
</dbReference>
<dbReference type="Pfam" id="PF00367">
    <property type="entry name" value="PTS_EIIB"/>
    <property type="match status" value="1"/>
</dbReference>
<keyword evidence="5 21" id="KW-0808">Transferase</keyword>
<dbReference type="AlphaFoldDB" id="F0EJX2"/>
<accession>F0EJX2</accession>
<dbReference type="InterPro" id="IPR011055">
    <property type="entry name" value="Dup_hybrid_motif"/>
</dbReference>
<dbReference type="InterPro" id="IPR018113">
    <property type="entry name" value="PTrfase_EIIB_Cys"/>
</dbReference>
<dbReference type="GO" id="GO:0016301">
    <property type="term" value="F:kinase activity"/>
    <property type="evidence" value="ECO:0007669"/>
    <property type="project" value="UniProtKB-KW"/>
</dbReference>
<evidence type="ECO:0000256" key="12">
    <source>
        <dbReference type="ARBA" id="ARBA00045139"/>
    </source>
</evidence>
<dbReference type="Gene3D" id="2.70.70.10">
    <property type="entry name" value="Glucose Permease (Domain IIA)"/>
    <property type="match status" value="1"/>
</dbReference>
<dbReference type="GO" id="GO:0009401">
    <property type="term" value="P:phosphoenolpyruvate-dependent sugar phosphotransferase system"/>
    <property type="evidence" value="ECO:0007669"/>
    <property type="project" value="UniProtKB-KW"/>
</dbReference>
<keyword evidence="2" id="KW-0813">Transport</keyword>
<evidence type="ECO:0000256" key="14">
    <source>
        <dbReference type="ARBA" id="ARBA00074554"/>
    </source>
</evidence>
<proteinExistence type="predicted"/>
<dbReference type="PROSITE" id="PS01035">
    <property type="entry name" value="PTS_EIIB_TYPE_1_CYS"/>
    <property type="match status" value="1"/>
</dbReference>
<dbReference type="GO" id="GO:0005886">
    <property type="term" value="C:plasma membrane"/>
    <property type="evidence" value="ECO:0007669"/>
    <property type="project" value="UniProtKB-SubCell"/>
</dbReference>
<dbReference type="EC" id="2.7.1.211" evidence="11"/>
<dbReference type="Proteomes" id="UP000004835">
    <property type="component" value="Unassembled WGS sequence"/>
</dbReference>
<dbReference type="InterPro" id="IPR011297">
    <property type="entry name" value="PTS_IIABC_b_glu"/>
</dbReference>
<feature type="transmembrane region" description="Helical" evidence="17">
    <location>
        <begin position="336"/>
        <end position="357"/>
    </location>
</feature>
<evidence type="ECO:0000256" key="6">
    <source>
        <dbReference type="ARBA" id="ARBA00022683"/>
    </source>
</evidence>
<dbReference type="GO" id="GO:0090589">
    <property type="term" value="F:protein-phosphocysteine-trehalose phosphotransferase system transporter activity"/>
    <property type="evidence" value="ECO:0007669"/>
    <property type="project" value="TreeGrafter"/>
</dbReference>
<evidence type="ECO:0000256" key="7">
    <source>
        <dbReference type="ARBA" id="ARBA00022692"/>
    </source>
</evidence>
<keyword evidence="10 17" id="KW-0472">Membrane</keyword>
<dbReference type="PROSITE" id="PS51098">
    <property type="entry name" value="PTS_EIIB_TYPE_1"/>
    <property type="match status" value="1"/>
</dbReference>
<dbReference type="InterPro" id="IPR003352">
    <property type="entry name" value="PTS_EIIC"/>
</dbReference>
<comment type="function">
    <text evidence="12">The phosphoenolpyruvate-dependent sugar phosphotransferase system (sugar PTS), a major carbohydrate active transport system, catalyzes the phosphorylation of incoming sugar substrates concomitantly with their translocation across the cell membrane. This system is involved in sucrose transport.</text>
</comment>
<dbReference type="PANTHER" id="PTHR30175:SF1">
    <property type="entry name" value="PTS SYSTEM ARBUTIN-, CELLOBIOSE-, AND SALICIN-SPECIFIC EIIBC COMPONENT-RELATED"/>
    <property type="match status" value="1"/>
</dbReference>
<comment type="catalytic activity">
    <reaction evidence="13">
        <text>N(pros)-phospho-L-histidyl-[protein](out) + sucrose = sucrose 6(G)-phosphate(in) + L-histidyl-[protein]</text>
        <dbReference type="Rhea" id="RHEA:49236"/>
        <dbReference type="Rhea" id="RHEA-COMP:9745"/>
        <dbReference type="Rhea" id="RHEA-COMP:9746"/>
        <dbReference type="ChEBI" id="CHEBI:17992"/>
        <dbReference type="ChEBI" id="CHEBI:29979"/>
        <dbReference type="ChEBI" id="CHEBI:64837"/>
        <dbReference type="ChEBI" id="CHEBI:91002"/>
        <dbReference type="EC" id="2.7.1.211"/>
    </reaction>
</comment>
<dbReference type="EMBL" id="AEWT01000012">
    <property type="protein sequence ID" value="EGC69629.1"/>
    <property type="molecule type" value="Genomic_DNA"/>
</dbReference>
<evidence type="ECO:0000313" key="21">
    <source>
        <dbReference type="EMBL" id="EGC69629.1"/>
    </source>
</evidence>
<dbReference type="PROSITE" id="PS51103">
    <property type="entry name" value="PTS_EIIC_TYPE_1"/>
    <property type="match status" value="1"/>
</dbReference>
<organism evidence="21 22">
    <name type="scientific">Enterococcus casseliflavus ATCC 12755</name>
    <dbReference type="NCBI Taxonomy" id="888066"/>
    <lineage>
        <taxon>Bacteria</taxon>
        <taxon>Bacillati</taxon>
        <taxon>Bacillota</taxon>
        <taxon>Bacilli</taxon>
        <taxon>Lactobacillales</taxon>
        <taxon>Enterococcaceae</taxon>
        <taxon>Enterococcus</taxon>
    </lineage>
</organism>
<comment type="subcellular location">
    <subcellularLocation>
        <location evidence="1">Cell membrane</location>
        <topology evidence="1">Multi-pass membrane protein</topology>
    </subcellularLocation>
</comment>
<evidence type="ECO:0000259" key="18">
    <source>
        <dbReference type="PROSITE" id="PS51093"/>
    </source>
</evidence>
<keyword evidence="9 17" id="KW-1133">Transmembrane helix</keyword>
<evidence type="ECO:0000256" key="9">
    <source>
        <dbReference type="ARBA" id="ARBA00022989"/>
    </source>
</evidence>
<dbReference type="NCBIfam" id="TIGR00830">
    <property type="entry name" value="PTBA"/>
    <property type="match status" value="1"/>
</dbReference>
<dbReference type="InterPro" id="IPR001996">
    <property type="entry name" value="PTS_IIB_1"/>
</dbReference>
<evidence type="ECO:0000256" key="3">
    <source>
        <dbReference type="ARBA" id="ARBA00022475"/>
    </source>
</evidence>
<evidence type="ECO:0000256" key="17">
    <source>
        <dbReference type="SAM" id="Phobius"/>
    </source>
</evidence>
<sequence>MNEMQYQELNEQILKNIGGKENIAGLTHCITRLRFKLKDESKAQTQTIKNLPGVVTVVQSGGQYQVVIGNHVAEVYKEFTDMIDMNTKETSGQEEEPKGILNRFIDIVAGIFTPIINVLMAAGMIKGLLALLTTFEVLDKASGTYLILNATGDGLFYFFPLFLGYTASKKFGGKPFIGMAIGAALVYPTIIAANGGSEAMYTLFAGSVLESPIYITFLGIPVILMSYTSSVIPIIAATYLASKLEAFFSLLIPRAVRSFFVSFLTLIITVPLVFLIVGPITTWAGLLLGQALSAAYEFSPIIAGIVIGGFWQVFIMFGLHWGFVPIALNNYATLGYDVVMMAGLATPVAMAGVTLAIFLKTRNKKLKEIAFPAFLSAIFGITEPALYGVTLPRKKAFYTTSIAVAVAGGIMGLFKTRVYINGGTGIFALPRFIHPENGIDNSFIGFALASAVAFGLGFLITFFYAYNPKSDDEPASEGTQEKNVEPSTLNHELGQTVLYDLATPVRGTIIPLKEVKDEAFSSGLLGKGLAVIPSEGKVYAPADGIVSTLFPTNHAVGITTADGVEVLIHVGMDTVNLKGQYFQPAVAQGDSVTKGQLLLSFDKDALEKEGYSIVTPIIISNTADYLDIVETDKQDVEKQDTLLTVIG</sequence>
<dbReference type="Pfam" id="PF02378">
    <property type="entry name" value="PTS_EIIC"/>
    <property type="match status" value="1"/>
</dbReference>
<keyword evidence="3" id="KW-1003">Cell membrane</keyword>
<evidence type="ECO:0000256" key="15">
    <source>
        <dbReference type="ARBA" id="ARBA00081008"/>
    </source>
</evidence>
<feature type="transmembrane region" description="Helical" evidence="17">
    <location>
        <begin position="104"/>
        <end position="125"/>
    </location>
</feature>
<dbReference type="InterPro" id="IPR001127">
    <property type="entry name" value="PTS_EIIA_1_perm"/>
</dbReference>
<feature type="domain" description="PTS EIIA type-1" evidence="18">
    <location>
        <begin position="517"/>
        <end position="621"/>
    </location>
</feature>
<keyword evidence="6" id="KW-0598">Phosphotransferase system</keyword>
<keyword evidence="8" id="KW-0418">Kinase</keyword>
<feature type="transmembrane region" description="Helical" evidence="17">
    <location>
        <begin position="176"/>
        <end position="193"/>
    </location>
</feature>
<evidence type="ECO:0000256" key="13">
    <source>
        <dbReference type="ARBA" id="ARBA00048931"/>
    </source>
</evidence>
<dbReference type="PROSITE" id="PS00371">
    <property type="entry name" value="PTS_EIIA_TYPE_1_HIS"/>
    <property type="match status" value="1"/>
</dbReference>
<evidence type="ECO:0000256" key="16">
    <source>
        <dbReference type="PROSITE-ProRule" id="PRU00421"/>
    </source>
</evidence>
<evidence type="ECO:0000259" key="19">
    <source>
        <dbReference type="PROSITE" id="PS51098"/>
    </source>
</evidence>
<feature type="transmembrane region" description="Helical" evidence="17">
    <location>
        <begin position="213"/>
        <end position="239"/>
    </location>
</feature>
<keyword evidence="7 17" id="KW-0812">Transmembrane</keyword>
<feature type="transmembrane region" description="Helical" evidence="17">
    <location>
        <begin position="145"/>
        <end position="164"/>
    </location>
</feature>
<dbReference type="NCBIfam" id="TIGR01995">
    <property type="entry name" value="PTS-II-ABC-beta"/>
    <property type="match status" value="1"/>
</dbReference>
<evidence type="ECO:0000256" key="2">
    <source>
        <dbReference type="ARBA" id="ARBA00022448"/>
    </source>
</evidence>
<dbReference type="InterPro" id="IPR050558">
    <property type="entry name" value="PTS_Sugar-Specific_Components"/>
</dbReference>
<feature type="domain" description="PTS EIIC type-1" evidence="20">
    <location>
        <begin position="106"/>
        <end position="478"/>
    </location>
</feature>
<dbReference type="InterPro" id="IPR036878">
    <property type="entry name" value="Glu_permease_IIB"/>
</dbReference>
<evidence type="ECO:0000256" key="8">
    <source>
        <dbReference type="ARBA" id="ARBA00022777"/>
    </source>
</evidence>
<name>F0EJX2_ENTCA</name>
<feature type="active site" description="Phosphocysteine intermediate; for EIIB activity" evidence="16">
    <location>
        <position position="29"/>
    </location>
</feature>
<dbReference type="NCBIfam" id="TIGR00826">
    <property type="entry name" value="EIIB_glc"/>
    <property type="match status" value="1"/>
</dbReference>
<dbReference type="FunFam" id="2.70.70.10:FF:000001">
    <property type="entry name" value="PTS system glucose-specific IIA component"/>
    <property type="match status" value="1"/>
</dbReference>
<dbReference type="GO" id="GO:0022878">
    <property type="term" value="F:protein-N(PI)-phosphohistidine-sucrose phosphotransferase system transporter activity"/>
    <property type="evidence" value="ECO:0007669"/>
    <property type="project" value="RHEA"/>
</dbReference>
<dbReference type="HOGENOM" id="CLU_012312_2_3_9"/>
<evidence type="ECO:0000313" key="22">
    <source>
        <dbReference type="Proteomes" id="UP000004835"/>
    </source>
</evidence>
<gene>
    <name evidence="21" type="ORF">HMPREF9087_1714</name>
</gene>
<evidence type="ECO:0000259" key="20">
    <source>
        <dbReference type="PROSITE" id="PS51103"/>
    </source>
</evidence>
<dbReference type="CDD" id="cd00212">
    <property type="entry name" value="PTS_IIB_glc"/>
    <property type="match status" value="1"/>
</dbReference>
<keyword evidence="4" id="KW-0762">Sugar transport</keyword>